<dbReference type="GO" id="GO:0016491">
    <property type="term" value="F:oxidoreductase activity"/>
    <property type="evidence" value="ECO:0007669"/>
    <property type="project" value="UniProtKB-KW"/>
</dbReference>
<evidence type="ECO:0000259" key="3">
    <source>
        <dbReference type="Pfam" id="PF07992"/>
    </source>
</evidence>
<evidence type="ECO:0000256" key="1">
    <source>
        <dbReference type="ARBA" id="ARBA00022630"/>
    </source>
</evidence>
<dbReference type="SUPFAM" id="SSF51905">
    <property type="entry name" value="FAD/NAD(P)-binding domain"/>
    <property type="match status" value="1"/>
</dbReference>
<protein>
    <submittedName>
        <fullName evidence="4">Thioredoxin reductase</fullName>
    </submittedName>
</protein>
<dbReference type="Proteomes" id="UP000627292">
    <property type="component" value="Unassembled WGS sequence"/>
</dbReference>
<keyword evidence="2" id="KW-0560">Oxidoreductase</keyword>
<proteinExistence type="predicted"/>
<dbReference type="Pfam" id="PF07992">
    <property type="entry name" value="Pyr_redox_2"/>
    <property type="match status" value="1"/>
</dbReference>
<evidence type="ECO:0000313" key="5">
    <source>
        <dbReference type="Proteomes" id="UP000627292"/>
    </source>
</evidence>
<dbReference type="AlphaFoldDB" id="A0A917MYF5"/>
<sequence>MVANNTYEVIIIGGSFAGMQAGMTLGRSLRKVLIIDSGLPCNRQTPHSHNFITHDGKKPAQLAAEAREQVMQYPGVEWMNGLAVSAAALHEGFAVTLQSGETFTTERLLFTSGVKDNIPPIPGFAACWGISVIHCPYCHGYENRHQPTGILTNGDTAWHYAALVNQLTSQLTVYTNGPCTLPAEHMQLLQKRNIPVVTKEIKELKHQNGQLAALFFADGSTTALTTLYTRPPFEQHCTIPQQLHCAFTETGLLQTDNFFQTTVPGVYAAGDCMSPMRAVANAVAGGLSAGAFINKDLTEKAFHRQ</sequence>
<keyword evidence="5" id="KW-1185">Reference proteome</keyword>
<evidence type="ECO:0000313" key="4">
    <source>
        <dbReference type="EMBL" id="GGH78062.1"/>
    </source>
</evidence>
<gene>
    <name evidence="4" type="ORF">GCM10011379_45350</name>
</gene>
<comment type="caution">
    <text evidence="4">The sequence shown here is derived from an EMBL/GenBank/DDBJ whole genome shotgun (WGS) entry which is preliminary data.</text>
</comment>
<dbReference type="Gene3D" id="3.50.50.60">
    <property type="entry name" value="FAD/NAD(P)-binding domain"/>
    <property type="match status" value="2"/>
</dbReference>
<dbReference type="EMBL" id="BMIB01000004">
    <property type="protein sequence ID" value="GGH78062.1"/>
    <property type="molecule type" value="Genomic_DNA"/>
</dbReference>
<reference evidence="4" key="2">
    <citation type="submission" date="2020-09" db="EMBL/GenBank/DDBJ databases">
        <authorList>
            <person name="Sun Q."/>
            <person name="Zhou Y."/>
        </authorList>
    </citation>
    <scope>NUCLEOTIDE SEQUENCE</scope>
    <source>
        <strain evidence="4">CGMCC 1.15290</strain>
    </source>
</reference>
<dbReference type="RefSeq" id="WP_188956661.1">
    <property type="nucleotide sequence ID" value="NZ_BMIB01000004.1"/>
</dbReference>
<evidence type="ECO:0000256" key="2">
    <source>
        <dbReference type="ARBA" id="ARBA00023002"/>
    </source>
</evidence>
<keyword evidence="1" id="KW-0285">Flavoprotein</keyword>
<dbReference type="PANTHER" id="PTHR48105">
    <property type="entry name" value="THIOREDOXIN REDUCTASE 1-RELATED-RELATED"/>
    <property type="match status" value="1"/>
</dbReference>
<reference evidence="4" key="1">
    <citation type="journal article" date="2014" name="Int. J. Syst. Evol. Microbiol.">
        <title>Complete genome sequence of Corynebacterium casei LMG S-19264T (=DSM 44701T), isolated from a smear-ripened cheese.</title>
        <authorList>
            <consortium name="US DOE Joint Genome Institute (JGI-PGF)"/>
            <person name="Walter F."/>
            <person name="Albersmeier A."/>
            <person name="Kalinowski J."/>
            <person name="Ruckert C."/>
        </authorList>
    </citation>
    <scope>NUCLEOTIDE SEQUENCE</scope>
    <source>
        <strain evidence="4">CGMCC 1.15290</strain>
    </source>
</reference>
<name>A0A917MYF5_9BACT</name>
<dbReference type="InterPro" id="IPR023753">
    <property type="entry name" value="FAD/NAD-binding_dom"/>
</dbReference>
<organism evidence="4 5">
    <name type="scientific">Filimonas zeae</name>
    <dbReference type="NCBI Taxonomy" id="1737353"/>
    <lineage>
        <taxon>Bacteria</taxon>
        <taxon>Pseudomonadati</taxon>
        <taxon>Bacteroidota</taxon>
        <taxon>Chitinophagia</taxon>
        <taxon>Chitinophagales</taxon>
        <taxon>Chitinophagaceae</taxon>
        <taxon>Filimonas</taxon>
    </lineage>
</organism>
<dbReference type="InterPro" id="IPR036188">
    <property type="entry name" value="FAD/NAD-bd_sf"/>
</dbReference>
<feature type="domain" description="FAD/NAD(P)-binding" evidence="3">
    <location>
        <begin position="7"/>
        <end position="285"/>
    </location>
</feature>
<dbReference type="InterPro" id="IPR050097">
    <property type="entry name" value="Ferredoxin-NADP_redctase_2"/>
</dbReference>
<accession>A0A917MYF5</accession>
<dbReference type="PRINTS" id="PR00368">
    <property type="entry name" value="FADPNR"/>
</dbReference>